<dbReference type="FunFam" id="1.10.390.10:FF:000007">
    <property type="entry name" value="Aminopeptidase"/>
    <property type="match status" value="1"/>
</dbReference>
<dbReference type="Pfam" id="PF11838">
    <property type="entry name" value="ERAP1_C"/>
    <property type="match status" value="1"/>
</dbReference>
<keyword evidence="9 21" id="KW-0862">Zinc</keyword>
<dbReference type="FunFam" id="2.60.40.1910:FF:000001">
    <property type="entry name" value="Leucyl-cystinyl aminopeptidase"/>
    <property type="match status" value="1"/>
</dbReference>
<dbReference type="GO" id="GO:0045766">
    <property type="term" value="P:positive regulation of angiogenesis"/>
    <property type="evidence" value="ECO:0007669"/>
    <property type="project" value="Ensembl"/>
</dbReference>
<feature type="signal peptide" evidence="24">
    <location>
        <begin position="1"/>
        <end position="36"/>
    </location>
</feature>
<gene>
    <name evidence="28" type="primary">ERAP1</name>
</gene>
<evidence type="ECO:0000259" key="25">
    <source>
        <dbReference type="Pfam" id="PF01433"/>
    </source>
</evidence>
<dbReference type="GO" id="GO:0070006">
    <property type="term" value="F:metalloaminopeptidase activity"/>
    <property type="evidence" value="ECO:0007669"/>
    <property type="project" value="TreeGrafter"/>
</dbReference>
<keyword evidence="14" id="KW-1064">Adaptive immunity</keyword>
<evidence type="ECO:0000256" key="3">
    <source>
        <dbReference type="ARBA" id="ARBA00022438"/>
    </source>
</evidence>
<evidence type="ECO:0000256" key="9">
    <source>
        <dbReference type="ARBA" id="ARBA00022833"/>
    </source>
</evidence>
<dbReference type="InterPro" id="IPR045357">
    <property type="entry name" value="Aminopeptidase_N-like_N"/>
</dbReference>
<keyword evidence="16" id="KW-1015">Disulfide bond</keyword>
<feature type="chain" id="PRO_5034876295" description="Aminopeptidase" evidence="24">
    <location>
        <begin position="37"/>
        <end position="931"/>
    </location>
</feature>
<evidence type="ECO:0000256" key="5">
    <source>
        <dbReference type="ARBA" id="ARBA00022692"/>
    </source>
</evidence>
<evidence type="ECO:0000256" key="17">
    <source>
        <dbReference type="ARBA" id="ARBA00023180"/>
    </source>
</evidence>
<feature type="binding site" evidence="21">
    <location>
        <position position="364"/>
    </location>
    <ligand>
        <name>Zn(2+)</name>
        <dbReference type="ChEBI" id="CHEBI:29105"/>
        <note>catalytic</note>
    </ligand>
</feature>
<evidence type="ECO:0000256" key="7">
    <source>
        <dbReference type="ARBA" id="ARBA00022801"/>
    </source>
</evidence>
<dbReference type="Gene3D" id="2.60.40.1910">
    <property type="match status" value="1"/>
</dbReference>
<evidence type="ECO:0000256" key="20">
    <source>
        <dbReference type="PIRSR" id="PIRSR634016-1"/>
    </source>
</evidence>
<evidence type="ECO:0000256" key="22">
    <source>
        <dbReference type="PIRSR" id="PIRSR634016-4"/>
    </source>
</evidence>
<evidence type="ECO:0000256" key="15">
    <source>
        <dbReference type="ARBA" id="ARBA00023136"/>
    </source>
</evidence>
<comment type="subunit">
    <text evidence="19">Monomer. May also exist as a heterodimer; with ERAP2. Interacts with RBMX.</text>
</comment>
<dbReference type="InterPro" id="IPR050344">
    <property type="entry name" value="Peptidase_M1_aminopeptidases"/>
</dbReference>
<dbReference type="Pfam" id="PF01433">
    <property type="entry name" value="Peptidase_M1"/>
    <property type="match status" value="1"/>
</dbReference>
<dbReference type="GO" id="GO:0002502">
    <property type="term" value="P:peptide antigen assembly with MHC class I protein complex"/>
    <property type="evidence" value="ECO:0007669"/>
    <property type="project" value="Ensembl"/>
</dbReference>
<dbReference type="InterPro" id="IPR034016">
    <property type="entry name" value="M1_APN-typ"/>
</dbReference>
<dbReference type="SUPFAM" id="SSF63737">
    <property type="entry name" value="Leukotriene A4 hydrolase N-terminal domain"/>
    <property type="match status" value="1"/>
</dbReference>
<keyword evidence="7 23" id="KW-0378">Hydrolase</keyword>
<keyword evidence="3 23" id="KW-0031">Aminopeptidase</keyword>
<dbReference type="GO" id="GO:0043171">
    <property type="term" value="P:peptide catabolic process"/>
    <property type="evidence" value="ECO:0007669"/>
    <property type="project" value="TreeGrafter"/>
</dbReference>
<evidence type="ECO:0000256" key="4">
    <source>
        <dbReference type="ARBA" id="ARBA00022670"/>
    </source>
</evidence>
<evidence type="ECO:0000256" key="1">
    <source>
        <dbReference type="ARBA" id="ARBA00004648"/>
    </source>
</evidence>
<dbReference type="EC" id="3.4.11.-" evidence="23"/>
<keyword evidence="5" id="KW-0812">Transmembrane</keyword>
<evidence type="ECO:0000256" key="23">
    <source>
        <dbReference type="RuleBase" id="RU364040"/>
    </source>
</evidence>
<feature type="binding site" evidence="21">
    <location>
        <position position="345"/>
    </location>
    <ligand>
        <name>Zn(2+)</name>
        <dbReference type="ChEBI" id="CHEBI:29105"/>
        <note>catalytic</note>
    </ligand>
</feature>
<accession>A0A8B9BIM9</accession>
<dbReference type="GO" id="GO:0002250">
    <property type="term" value="P:adaptive immune response"/>
    <property type="evidence" value="ECO:0007669"/>
    <property type="project" value="UniProtKB-KW"/>
</dbReference>
<keyword evidence="6 21" id="KW-0479">Metal-binding</keyword>
<keyword evidence="10" id="KW-0391">Immunity</keyword>
<feature type="binding site" evidence="21">
    <location>
        <position position="341"/>
    </location>
    <ligand>
        <name>Zn(2+)</name>
        <dbReference type="ChEBI" id="CHEBI:29105"/>
        <note>catalytic</note>
    </ligand>
</feature>
<evidence type="ECO:0000256" key="16">
    <source>
        <dbReference type="ARBA" id="ARBA00023157"/>
    </source>
</evidence>
<evidence type="ECO:0000256" key="12">
    <source>
        <dbReference type="ARBA" id="ARBA00022989"/>
    </source>
</evidence>
<dbReference type="GO" id="GO:0005138">
    <property type="term" value="F:interleukin-6 receptor binding"/>
    <property type="evidence" value="ECO:0007669"/>
    <property type="project" value="Ensembl"/>
</dbReference>
<keyword evidence="4 23" id="KW-0645">Protease</keyword>
<dbReference type="InterPro" id="IPR014782">
    <property type="entry name" value="Peptidase_M1_dom"/>
</dbReference>
<dbReference type="GO" id="GO:0005615">
    <property type="term" value="C:extracellular space"/>
    <property type="evidence" value="ECO:0007669"/>
    <property type="project" value="TreeGrafter"/>
</dbReference>
<dbReference type="SUPFAM" id="SSF55486">
    <property type="entry name" value="Metalloproteases ('zincins'), catalytic domain"/>
    <property type="match status" value="1"/>
</dbReference>
<dbReference type="GO" id="GO:0042277">
    <property type="term" value="F:peptide binding"/>
    <property type="evidence" value="ECO:0007669"/>
    <property type="project" value="TreeGrafter"/>
</dbReference>
<keyword evidence="12" id="KW-1133">Transmembrane helix</keyword>
<proteinExistence type="inferred from homology"/>
<evidence type="ECO:0000256" key="8">
    <source>
        <dbReference type="ARBA" id="ARBA00022824"/>
    </source>
</evidence>
<comment type="cofactor">
    <cofactor evidence="21 23">
        <name>Zn(2+)</name>
        <dbReference type="ChEBI" id="CHEBI:29105"/>
    </cofactor>
    <text evidence="21 23">Binds 1 zinc ion per subunit.</text>
</comment>
<evidence type="ECO:0000256" key="2">
    <source>
        <dbReference type="ARBA" id="ARBA00010136"/>
    </source>
</evidence>
<evidence type="ECO:0000256" key="13">
    <source>
        <dbReference type="ARBA" id="ARBA00023049"/>
    </source>
</evidence>
<reference evidence="28" key="1">
    <citation type="submission" date="2025-08" db="UniProtKB">
        <authorList>
            <consortium name="Ensembl"/>
        </authorList>
    </citation>
    <scope>IDENTIFICATION</scope>
</reference>
<dbReference type="FunFam" id="1.25.50.20:FF:000003">
    <property type="entry name" value="Leucyl-cystinyl aminopeptidase"/>
    <property type="match status" value="1"/>
</dbReference>
<comment type="subcellular location">
    <subcellularLocation>
        <location evidence="1">Endoplasmic reticulum membrane</location>
        <topology evidence="1">Single-pass type II membrane protein</topology>
    </subcellularLocation>
</comment>
<dbReference type="InterPro" id="IPR024571">
    <property type="entry name" value="ERAP1-like_C_dom"/>
</dbReference>
<sequence>MAGPRLAASFRGPSAPVVSVVLGLAVVASSVGGGLGADSSAPFPWDRVRLPEHVVPLHYHLLIHPNLTTQTFSGTAAIDLTVTRQTSAVILHSKRLRVAWAAIGAQEARVLEHRALEQVALLATEPLQAGHNYTVTIQYAANLSDSFHGFYKSTYRTQEGELRVLAATQFEPTFARMAFPCFDEPAFKARFSVKIRREPKHLALSNMPLMKTVNINSWLVEDHFDTSVKMSTYLVAFIVSDFKSISKISSHGVKISVYTVPEKIHQADYALDAAVKLLDFYEDYFSISYPLPKQDLAAIPDFQSGAMENWGLTTYRESALLYDPEKSSASSRLWITMIIAHELAHQWFGNLVTMEWWNDLWLNEGFAKFMEFVSVNVTHPELKVEDYFLTRCFDAMEVDALNSSHPVSTPVEDPAQILEMFDDVSYEKGSCILNMLRDYLTDNGFKAGLVQYLQKYSYQNTKNEDLWDSMTNICPTVGSDKSEQQGDGFCRRNQQSSSNAHWTKGETLDVRAMMNTWTLQKGFPLVTVTVRGKNVHLQQEHYMKGADSHPSTGYLWHIPLTYITSKSDTVRRFLMTTKTDVIILPEEVEWIKFNVYMNGYYIVHYEDDGWDHLINLLKENHTAISNNDRASLINNIFQLVRIKKMPISKAFDLTLYLKRETQIMPVLQGMNELIPIYKLMEKRDMEDTEKQLKEYIVNLFKDLIDKQLWSDDGSVSERMLRQSLLLFACMRRYQPCVDKAEEYFLKWQKSNGTLSLPADVKTAVYAVGAQTSEGWDFLLSKYRQHSFSIDKSKIELALSLTRNKDKLQWLLDQGLRGDIIKTQDLPYIIVYVARNPSGYHLAWTFLKENWEKVVEKFELGSHSIATIVTGVTNQYSTRPQLAQVKEFFGSLEEKSAQLRCIHQAIETIEDNIQWMDRNFEDIKTWLQKNHL</sequence>
<evidence type="ECO:0000256" key="18">
    <source>
        <dbReference type="ARBA" id="ARBA00053064"/>
    </source>
</evidence>
<dbReference type="PANTHER" id="PTHR11533:SF156">
    <property type="entry name" value="ENDOPLASMIC RETICULUM AMINOPEPTIDASE 1"/>
    <property type="match status" value="1"/>
</dbReference>
<dbReference type="CDD" id="cd09601">
    <property type="entry name" value="M1_APN-Q_like"/>
    <property type="match status" value="1"/>
</dbReference>
<dbReference type="InterPro" id="IPR027268">
    <property type="entry name" value="Peptidase_M4/M1_CTD_sf"/>
</dbReference>
<feature type="active site" description="Proton acceptor" evidence="20">
    <location>
        <position position="342"/>
    </location>
</feature>
<evidence type="ECO:0000313" key="29">
    <source>
        <dbReference type="Proteomes" id="UP000694426"/>
    </source>
</evidence>
<evidence type="ECO:0000256" key="19">
    <source>
        <dbReference type="ARBA" id="ARBA00063353"/>
    </source>
</evidence>
<dbReference type="AlphaFoldDB" id="A0A8B9BIM9"/>
<keyword evidence="11" id="KW-0735">Signal-anchor</keyword>
<evidence type="ECO:0000259" key="26">
    <source>
        <dbReference type="Pfam" id="PF11838"/>
    </source>
</evidence>
<dbReference type="FunFam" id="2.60.40.1730:FF:000001">
    <property type="entry name" value="Leucyl-cystinyl aminopeptidase"/>
    <property type="match status" value="1"/>
</dbReference>
<feature type="site" description="Transition state stabilizer" evidence="22">
    <location>
        <position position="426"/>
    </location>
</feature>
<dbReference type="GO" id="GO:0005789">
    <property type="term" value="C:endoplasmic reticulum membrane"/>
    <property type="evidence" value="ECO:0007669"/>
    <property type="project" value="UniProtKB-SubCell"/>
</dbReference>
<feature type="domain" description="ERAP1-like C-terminal" evidence="26">
    <location>
        <begin position="590"/>
        <end position="909"/>
    </location>
</feature>
<feature type="domain" description="Peptidase M1 membrane alanine aminopeptidase" evidence="25">
    <location>
        <begin position="269"/>
        <end position="472"/>
    </location>
</feature>
<evidence type="ECO:0000256" key="21">
    <source>
        <dbReference type="PIRSR" id="PIRSR634016-3"/>
    </source>
</evidence>
<dbReference type="Ensembl" id="ENSABRT00000006975.1">
    <property type="protein sequence ID" value="ENSABRP00000004887.1"/>
    <property type="gene ID" value="ENSABRG00000004472.1"/>
</dbReference>
<evidence type="ECO:0000256" key="24">
    <source>
        <dbReference type="SAM" id="SignalP"/>
    </source>
</evidence>
<evidence type="ECO:0000256" key="10">
    <source>
        <dbReference type="ARBA" id="ARBA00022859"/>
    </source>
</evidence>
<comment type="similarity">
    <text evidence="2 23">Belongs to the peptidase M1 family.</text>
</comment>
<evidence type="ECO:0000259" key="27">
    <source>
        <dbReference type="Pfam" id="PF17900"/>
    </source>
</evidence>
<dbReference type="Gene3D" id="1.25.50.20">
    <property type="match status" value="1"/>
</dbReference>
<keyword evidence="15" id="KW-0472">Membrane</keyword>
<dbReference type="GO" id="GO:0006509">
    <property type="term" value="P:membrane protein ectodomain proteolysis"/>
    <property type="evidence" value="ECO:0007669"/>
    <property type="project" value="Ensembl"/>
</dbReference>
<dbReference type="GO" id="GO:0008270">
    <property type="term" value="F:zinc ion binding"/>
    <property type="evidence" value="ECO:0007669"/>
    <property type="project" value="UniProtKB-UniRule"/>
</dbReference>
<keyword evidence="17" id="KW-0325">Glycoprotein</keyword>
<dbReference type="Pfam" id="PF17900">
    <property type="entry name" value="Peptidase_M1_N"/>
    <property type="match status" value="1"/>
</dbReference>
<keyword evidence="29" id="KW-1185">Reference proteome</keyword>
<dbReference type="Gene3D" id="2.60.40.1730">
    <property type="entry name" value="tricorn interacting facor f3 domain"/>
    <property type="match status" value="1"/>
</dbReference>
<name>A0A8B9BIM9_9AVES</name>
<comment type="function">
    <text evidence="18">Aminopeptidase that plays a central role in peptide trimming, a step required for the generation of most HLA class I-binding peptides. Peptide trimming is essential to customize longer precursor peptides to fit them to the correct length required for presentation on MHC class I molecules. Strongly prefers substrates 9-16 residues long. Rapidly degrades 13-mer to a 9-mer and then stops. Preferentially hydrolyzes the residue Leu and peptides with a hydrophobic C-terminus, while it has weak activity toward peptides with charged C-terminus. May play a role in the inactivation of peptide hormones. May be involved in the regulation of blood pressure through the inactivation of angiotensin II and/or the generation of bradykinin in the kidney.</text>
</comment>
<dbReference type="PANTHER" id="PTHR11533">
    <property type="entry name" value="PROTEASE M1 ZINC METALLOPROTEASE"/>
    <property type="match status" value="1"/>
</dbReference>
<organism evidence="28 29">
    <name type="scientific">Anser brachyrhynchus</name>
    <name type="common">Pink-footed goose</name>
    <dbReference type="NCBI Taxonomy" id="132585"/>
    <lineage>
        <taxon>Eukaryota</taxon>
        <taxon>Metazoa</taxon>
        <taxon>Chordata</taxon>
        <taxon>Craniata</taxon>
        <taxon>Vertebrata</taxon>
        <taxon>Euteleostomi</taxon>
        <taxon>Archelosauria</taxon>
        <taxon>Archosauria</taxon>
        <taxon>Dinosauria</taxon>
        <taxon>Saurischia</taxon>
        <taxon>Theropoda</taxon>
        <taxon>Coelurosauria</taxon>
        <taxon>Aves</taxon>
        <taxon>Neognathae</taxon>
        <taxon>Galloanserae</taxon>
        <taxon>Anseriformes</taxon>
        <taxon>Anatidae</taxon>
        <taxon>Anserinae</taxon>
        <taxon>Anser</taxon>
    </lineage>
</organism>
<dbReference type="Proteomes" id="UP000694426">
    <property type="component" value="Unplaced"/>
</dbReference>
<keyword evidence="8" id="KW-0256">Endoplasmic reticulum</keyword>
<evidence type="ECO:0000256" key="14">
    <source>
        <dbReference type="ARBA" id="ARBA00023130"/>
    </source>
</evidence>
<feature type="domain" description="Aminopeptidase N-like N-terminal" evidence="27">
    <location>
        <begin position="55"/>
        <end position="234"/>
    </location>
</feature>
<dbReference type="PRINTS" id="PR00756">
    <property type="entry name" value="ALADIPTASE"/>
</dbReference>
<evidence type="ECO:0000256" key="6">
    <source>
        <dbReference type="ARBA" id="ARBA00022723"/>
    </source>
</evidence>
<evidence type="ECO:0000313" key="28">
    <source>
        <dbReference type="Ensembl" id="ENSABRP00000004887.1"/>
    </source>
</evidence>
<evidence type="ECO:0000256" key="11">
    <source>
        <dbReference type="ARBA" id="ARBA00022968"/>
    </source>
</evidence>
<dbReference type="GeneTree" id="ENSGT00940000159086"/>
<keyword evidence="13 23" id="KW-0482">Metalloprotease</keyword>
<protein>
    <recommendedName>
        <fullName evidence="23">Aminopeptidase</fullName>
        <ecNumber evidence="23">3.4.11.-</ecNumber>
    </recommendedName>
</protein>
<dbReference type="InterPro" id="IPR042097">
    <property type="entry name" value="Aminopeptidase_N-like_N_sf"/>
</dbReference>
<reference evidence="28" key="2">
    <citation type="submission" date="2025-09" db="UniProtKB">
        <authorList>
            <consortium name="Ensembl"/>
        </authorList>
    </citation>
    <scope>IDENTIFICATION</scope>
</reference>
<dbReference type="Gene3D" id="1.10.390.10">
    <property type="entry name" value="Neutral Protease Domain 2"/>
    <property type="match status" value="1"/>
</dbReference>
<keyword evidence="24" id="KW-0732">Signal</keyword>
<dbReference type="InterPro" id="IPR001930">
    <property type="entry name" value="Peptidase_M1"/>
</dbReference>